<dbReference type="Proteomes" id="UP000323646">
    <property type="component" value="Unassembled WGS sequence"/>
</dbReference>
<gene>
    <name evidence="1" type="ORF">FZ040_13175</name>
</gene>
<dbReference type="RefSeq" id="WP_149172427.1">
    <property type="nucleotide sequence ID" value="NZ_VTOY01000021.1"/>
</dbReference>
<dbReference type="AlphaFoldDB" id="A0A5D6VW26"/>
<accession>A0A5D6VW26</accession>
<name>A0A5D6VW26_9FIRM</name>
<proteinExistence type="predicted"/>
<sequence>MLLDYADCVLQFANAYQISQALHNKRLFRIERGIYSTTPHVSELAIIQKKYSKAIFTMESAFYYHGLTTDIPDLYHIATPAKSARLRDTRIRQMFVADNIFRLGQVEQMQEGTTIHIYNKERMLIELLRYKDKLPYDYYKEILRHYRKNINQLDIEQIQEYANIFPKSALLWKRLNDEVF</sequence>
<evidence type="ECO:0000313" key="1">
    <source>
        <dbReference type="EMBL" id="TYZ19627.1"/>
    </source>
</evidence>
<reference evidence="1 2" key="1">
    <citation type="submission" date="2019-08" db="EMBL/GenBank/DDBJ databases">
        <title>Selenomonas sp. mPRGC5 and Selenomonas sp. mPRGC8 isolated from ruminal fluid of dairy goat (Capra hircus).</title>
        <authorList>
            <person name="Poothong S."/>
            <person name="Nuengjamnong C."/>
            <person name="Tanasupawat S."/>
        </authorList>
    </citation>
    <scope>NUCLEOTIDE SEQUENCE [LARGE SCALE GENOMIC DNA]</scope>
    <source>
        <strain evidence="2">mPRGC5</strain>
    </source>
</reference>
<evidence type="ECO:0008006" key="3">
    <source>
        <dbReference type="Google" id="ProtNLM"/>
    </source>
</evidence>
<protein>
    <recommendedName>
        <fullName evidence="3">Abortive infection protein</fullName>
    </recommendedName>
</protein>
<dbReference type="OrthoDB" id="9801429at2"/>
<comment type="caution">
    <text evidence="1">The sequence shown here is derived from an EMBL/GenBank/DDBJ whole genome shotgun (WGS) entry which is preliminary data.</text>
</comment>
<dbReference type="EMBL" id="VTOY01000021">
    <property type="protein sequence ID" value="TYZ19627.1"/>
    <property type="molecule type" value="Genomic_DNA"/>
</dbReference>
<organism evidence="1 2">
    <name type="scientific">Selenomonas ruminis</name>
    <dbReference type="NCBI Taxonomy" id="2593411"/>
    <lineage>
        <taxon>Bacteria</taxon>
        <taxon>Bacillati</taxon>
        <taxon>Bacillota</taxon>
        <taxon>Negativicutes</taxon>
        <taxon>Selenomonadales</taxon>
        <taxon>Selenomonadaceae</taxon>
        <taxon>Selenomonas</taxon>
    </lineage>
</organism>
<keyword evidence="2" id="KW-1185">Reference proteome</keyword>
<evidence type="ECO:0000313" key="2">
    <source>
        <dbReference type="Proteomes" id="UP000323646"/>
    </source>
</evidence>